<name>A0A1G9CLJ1_9LACT</name>
<dbReference type="EMBL" id="FNFK01000036">
    <property type="protein sequence ID" value="SDK52502.1"/>
    <property type="molecule type" value="Genomic_DNA"/>
</dbReference>
<dbReference type="SUPFAM" id="SSF55031">
    <property type="entry name" value="Bacterial exopeptidase dimerisation domain"/>
    <property type="match status" value="1"/>
</dbReference>
<keyword evidence="4" id="KW-1185">Reference proteome</keyword>
<dbReference type="PIRSF" id="PIRSF005962">
    <property type="entry name" value="Pept_M20D_amidohydro"/>
    <property type="match status" value="1"/>
</dbReference>
<sequence length="386" mass="43456">MTDLLERAIKHRQFLHQIPELSFKEFKTTNYIRQQLSYLDIPYFEPLETATVVYFKGTSDDKETIGFRADIDALPIKEETDLPYRSSHEGAMHACGHDGHASILLTFAEWLKEQHDAGHLHKNVLLIFQPSEESNAGADALIQAFPFEEYHVSQIYGLHLGPDIPEGTLATKPGFLMASATEYRIRVKGLSAHVAQKDKGNSALGAVTQIATQLSQVQHYFLNGLHQNILHIGKLYAGEAINTVASEGYIEGTIRTYDPEDLERIKVKMEEIISATDSLYKTESKLTLAKGYPSVYNNDELIDTVTESSRRANLSLELLKEPYLFGEDFSFYSSIAKTNFAFLGVRNEEKGYIHGLHTALFNFDESMLEKGVHYYQSILHTLGALT</sequence>
<dbReference type="InterPro" id="IPR011650">
    <property type="entry name" value="Peptidase_M20_dimer"/>
</dbReference>
<dbReference type="Proteomes" id="UP000199433">
    <property type="component" value="Unassembled WGS sequence"/>
</dbReference>
<protein>
    <submittedName>
        <fullName evidence="3">Amidohydrolase</fullName>
    </submittedName>
</protein>
<keyword evidence="1" id="KW-0479">Metal-binding</keyword>
<organism evidence="3 4">
    <name type="scientific">Alkalibacterium thalassium</name>
    <dbReference type="NCBI Taxonomy" id="426701"/>
    <lineage>
        <taxon>Bacteria</taxon>
        <taxon>Bacillati</taxon>
        <taxon>Bacillota</taxon>
        <taxon>Bacilli</taxon>
        <taxon>Lactobacillales</taxon>
        <taxon>Carnobacteriaceae</taxon>
        <taxon>Alkalibacterium</taxon>
    </lineage>
</organism>
<evidence type="ECO:0000313" key="4">
    <source>
        <dbReference type="Proteomes" id="UP000199433"/>
    </source>
</evidence>
<evidence type="ECO:0000259" key="2">
    <source>
        <dbReference type="Pfam" id="PF07687"/>
    </source>
</evidence>
<dbReference type="STRING" id="426701.SAMN04488098_103612"/>
<accession>A0A1G9CLJ1</accession>
<dbReference type="Pfam" id="PF07687">
    <property type="entry name" value="M20_dimer"/>
    <property type="match status" value="1"/>
</dbReference>
<proteinExistence type="predicted"/>
<dbReference type="InterPro" id="IPR036264">
    <property type="entry name" value="Bact_exopeptidase_dim_dom"/>
</dbReference>
<gene>
    <name evidence="3" type="ORF">SAMN04488098_103612</name>
</gene>
<dbReference type="GO" id="GO:0016787">
    <property type="term" value="F:hydrolase activity"/>
    <property type="evidence" value="ECO:0007669"/>
    <property type="project" value="UniProtKB-KW"/>
</dbReference>
<feature type="binding site" evidence="1">
    <location>
        <position position="95"/>
    </location>
    <ligand>
        <name>Mn(2+)</name>
        <dbReference type="ChEBI" id="CHEBI:29035"/>
        <label>2</label>
    </ligand>
</feature>
<dbReference type="Gene3D" id="3.40.630.10">
    <property type="entry name" value="Zn peptidases"/>
    <property type="match status" value="1"/>
</dbReference>
<dbReference type="Pfam" id="PF01546">
    <property type="entry name" value="Peptidase_M20"/>
    <property type="match status" value="1"/>
</dbReference>
<feature type="domain" description="Peptidase M20 dimerisation" evidence="2">
    <location>
        <begin position="181"/>
        <end position="276"/>
    </location>
</feature>
<dbReference type="PANTHER" id="PTHR11014:SF63">
    <property type="entry name" value="METALLOPEPTIDASE, PUTATIVE (AFU_ORTHOLOGUE AFUA_6G09600)-RELATED"/>
    <property type="match status" value="1"/>
</dbReference>
<evidence type="ECO:0000256" key="1">
    <source>
        <dbReference type="PIRSR" id="PIRSR005962-1"/>
    </source>
</evidence>
<dbReference type="RefSeq" id="WP_091267738.1">
    <property type="nucleotide sequence ID" value="NZ_FNFK01000036.1"/>
</dbReference>
<dbReference type="PANTHER" id="PTHR11014">
    <property type="entry name" value="PEPTIDASE M20 FAMILY MEMBER"/>
    <property type="match status" value="1"/>
</dbReference>
<dbReference type="AlphaFoldDB" id="A0A1G9CLJ1"/>
<dbReference type="InterPro" id="IPR017439">
    <property type="entry name" value="Amidohydrolase"/>
</dbReference>
<reference evidence="4" key="1">
    <citation type="submission" date="2016-10" db="EMBL/GenBank/DDBJ databases">
        <authorList>
            <person name="Varghese N."/>
            <person name="Submissions S."/>
        </authorList>
    </citation>
    <scope>NUCLEOTIDE SEQUENCE [LARGE SCALE GENOMIC DNA]</scope>
    <source>
        <strain evidence="4">DSM 19181</strain>
    </source>
</reference>
<dbReference type="GO" id="GO:0046872">
    <property type="term" value="F:metal ion binding"/>
    <property type="evidence" value="ECO:0007669"/>
    <property type="project" value="UniProtKB-KW"/>
</dbReference>
<dbReference type="Gene3D" id="3.30.70.360">
    <property type="match status" value="1"/>
</dbReference>
<keyword evidence="3" id="KW-0378">Hydrolase</keyword>
<feature type="binding site" evidence="1">
    <location>
        <position position="159"/>
    </location>
    <ligand>
        <name>Mn(2+)</name>
        <dbReference type="ChEBI" id="CHEBI:29035"/>
        <label>2</label>
    </ligand>
</feature>
<comment type="cofactor">
    <cofactor evidence="1">
        <name>Mn(2+)</name>
        <dbReference type="ChEBI" id="CHEBI:29035"/>
    </cofactor>
    <text evidence="1">The Mn(2+) ion enhances activity.</text>
</comment>
<evidence type="ECO:0000313" key="3">
    <source>
        <dbReference type="EMBL" id="SDK52502.1"/>
    </source>
</evidence>
<dbReference type="OrthoDB" id="9776731at2"/>
<keyword evidence="1" id="KW-0464">Manganese</keyword>
<feature type="binding site" evidence="1">
    <location>
        <position position="357"/>
    </location>
    <ligand>
        <name>Mn(2+)</name>
        <dbReference type="ChEBI" id="CHEBI:29035"/>
        <label>2</label>
    </ligand>
</feature>
<feature type="binding site" evidence="1">
    <location>
        <position position="97"/>
    </location>
    <ligand>
        <name>Mn(2+)</name>
        <dbReference type="ChEBI" id="CHEBI:29035"/>
        <label>2</label>
    </ligand>
</feature>
<feature type="binding site" evidence="1">
    <location>
        <position position="133"/>
    </location>
    <ligand>
        <name>Mn(2+)</name>
        <dbReference type="ChEBI" id="CHEBI:29035"/>
        <label>2</label>
    </ligand>
</feature>
<dbReference type="SUPFAM" id="SSF53187">
    <property type="entry name" value="Zn-dependent exopeptidases"/>
    <property type="match status" value="1"/>
</dbReference>
<dbReference type="NCBIfam" id="TIGR01891">
    <property type="entry name" value="amidohydrolases"/>
    <property type="match status" value="1"/>
</dbReference>
<dbReference type="InterPro" id="IPR002933">
    <property type="entry name" value="Peptidase_M20"/>
</dbReference>